<dbReference type="Pfam" id="PF02985">
    <property type="entry name" value="HEAT"/>
    <property type="match status" value="1"/>
</dbReference>
<evidence type="ECO:0000313" key="8">
    <source>
        <dbReference type="Proteomes" id="UP000054097"/>
    </source>
</evidence>
<dbReference type="InterPro" id="IPR042856">
    <property type="entry name" value="RSP14"/>
</dbReference>
<dbReference type="STRING" id="933852.A0A0C3AKZ6"/>
<feature type="domain" description="TOG" evidence="6">
    <location>
        <begin position="854"/>
        <end position="1086"/>
    </location>
</feature>
<dbReference type="InterPro" id="IPR034085">
    <property type="entry name" value="TOG"/>
</dbReference>
<feature type="region of interest" description="Disordered" evidence="4">
    <location>
        <begin position="1"/>
        <end position="51"/>
    </location>
</feature>
<feature type="compositionally biased region" description="Basic and acidic residues" evidence="4">
    <location>
        <begin position="8"/>
        <end position="39"/>
    </location>
</feature>
<dbReference type="OrthoDB" id="7537227at2759"/>
<feature type="transmembrane region" description="Helical" evidence="5">
    <location>
        <begin position="147"/>
        <end position="168"/>
    </location>
</feature>
<feature type="transmembrane region" description="Helical" evidence="5">
    <location>
        <begin position="339"/>
        <end position="362"/>
    </location>
</feature>
<dbReference type="InterPro" id="IPR016024">
    <property type="entry name" value="ARM-type_fold"/>
</dbReference>
<dbReference type="HOGENOM" id="CLU_264447_0_0_1"/>
<dbReference type="InterPro" id="IPR021133">
    <property type="entry name" value="HEAT_type_2"/>
</dbReference>
<dbReference type="AlphaFoldDB" id="A0A0C3AKZ6"/>
<dbReference type="SMART" id="SM00185">
    <property type="entry name" value="ARM"/>
    <property type="match status" value="6"/>
</dbReference>
<dbReference type="SUPFAM" id="SSF48371">
    <property type="entry name" value="ARM repeat"/>
    <property type="match status" value="2"/>
</dbReference>
<evidence type="ECO:0000256" key="5">
    <source>
        <dbReference type="SAM" id="Phobius"/>
    </source>
</evidence>
<feature type="transmembrane region" description="Helical" evidence="5">
    <location>
        <begin position="180"/>
        <end position="207"/>
    </location>
</feature>
<evidence type="ECO:0000256" key="1">
    <source>
        <dbReference type="ARBA" id="ARBA00022737"/>
    </source>
</evidence>
<feature type="repeat" description="ARM" evidence="3">
    <location>
        <begin position="1023"/>
        <end position="1051"/>
    </location>
</feature>
<organism evidence="7 8">
    <name type="scientific">Serendipita vermifera MAFF 305830</name>
    <dbReference type="NCBI Taxonomy" id="933852"/>
    <lineage>
        <taxon>Eukaryota</taxon>
        <taxon>Fungi</taxon>
        <taxon>Dikarya</taxon>
        <taxon>Basidiomycota</taxon>
        <taxon>Agaricomycotina</taxon>
        <taxon>Agaricomycetes</taxon>
        <taxon>Sebacinales</taxon>
        <taxon>Serendipitaceae</taxon>
        <taxon>Serendipita</taxon>
    </lineage>
</organism>
<evidence type="ECO:0000313" key="7">
    <source>
        <dbReference type="EMBL" id="KIM20699.1"/>
    </source>
</evidence>
<dbReference type="InterPro" id="IPR011989">
    <property type="entry name" value="ARM-like"/>
</dbReference>
<feature type="transmembrane region" description="Helical" evidence="5">
    <location>
        <begin position="116"/>
        <end position="135"/>
    </location>
</feature>
<dbReference type="InterPro" id="IPR000225">
    <property type="entry name" value="Armadillo"/>
</dbReference>
<name>A0A0C3AKZ6_SERVB</name>
<dbReference type="Pfam" id="PF22956">
    <property type="entry name" value="VPS15-like_hel"/>
    <property type="match status" value="1"/>
</dbReference>
<reference evidence="7 8" key="1">
    <citation type="submission" date="2014-04" db="EMBL/GenBank/DDBJ databases">
        <authorList>
            <consortium name="DOE Joint Genome Institute"/>
            <person name="Kuo A."/>
            <person name="Zuccaro A."/>
            <person name="Kohler A."/>
            <person name="Nagy L.G."/>
            <person name="Floudas D."/>
            <person name="Copeland A."/>
            <person name="Barry K.W."/>
            <person name="Cichocki N."/>
            <person name="Veneault-Fourrey C."/>
            <person name="LaButti K."/>
            <person name="Lindquist E.A."/>
            <person name="Lipzen A."/>
            <person name="Lundell T."/>
            <person name="Morin E."/>
            <person name="Murat C."/>
            <person name="Sun H."/>
            <person name="Tunlid A."/>
            <person name="Henrissat B."/>
            <person name="Grigoriev I.V."/>
            <person name="Hibbett D.S."/>
            <person name="Martin F."/>
            <person name="Nordberg H.P."/>
            <person name="Cantor M.N."/>
            <person name="Hua S.X."/>
        </authorList>
    </citation>
    <scope>NUCLEOTIDE SEQUENCE [LARGE SCALE GENOMIC DNA]</scope>
    <source>
        <strain evidence="7 8">MAFF 305830</strain>
    </source>
</reference>
<keyword evidence="5" id="KW-0812">Transmembrane</keyword>
<gene>
    <name evidence="7" type="ORF">M408DRAFT_30157</name>
</gene>
<feature type="repeat" description="HEAT" evidence="2">
    <location>
        <begin position="1024"/>
        <end position="1052"/>
    </location>
</feature>
<dbReference type="Gene3D" id="1.25.10.10">
    <property type="entry name" value="Leucine-rich Repeat Variant"/>
    <property type="match status" value="5"/>
</dbReference>
<feature type="repeat" description="HEAT" evidence="2">
    <location>
        <begin position="595"/>
        <end position="633"/>
    </location>
</feature>
<dbReference type="InterPro" id="IPR000357">
    <property type="entry name" value="HEAT"/>
</dbReference>
<dbReference type="Proteomes" id="UP000054097">
    <property type="component" value="Unassembled WGS sequence"/>
</dbReference>
<dbReference type="EMBL" id="KN824413">
    <property type="protein sequence ID" value="KIM20699.1"/>
    <property type="molecule type" value="Genomic_DNA"/>
</dbReference>
<accession>A0A0C3AKZ6</accession>
<feature type="repeat" description="HEAT" evidence="2">
    <location>
        <begin position="868"/>
        <end position="906"/>
    </location>
</feature>
<dbReference type="InterPro" id="IPR045338">
    <property type="entry name" value="DUF6535"/>
</dbReference>
<sequence length="1140" mass="125120">MSELPASIREEAGQKEDPNHGEVISHGEKTEGKKKTSDKGEEEEKEETRMKEVDQIAELAVITKQLDSTLPFAGLATKGERIHGLVTEYEHTIWDVHNNEAMKVDNEMVKDWKESLNSLLLFAAIFAAVLTAFIIESKKLLEPDQTQILVGMVAVYFNNIGNLSSTSFSQPDFAPSHEAVVINCLLFASLGASLCAALVSVMALQWVTDYDAAITRGGSSPEDRAKRRQFRYAGVLNWKMGEIIAALPLLLYSSVVLFWVGVILWMKILNSTVGYVVAGGAAMAALLYAATTLLAAVFVSAPFRSPLSKGIYWLCHPTLTWVYNLFLKSIKYLKMLLPIFLLPPLILYLIFKQLLSLLPTFIKSAFRRWILPIVPMVKSMHRNIPWSTFSSHITHFIKRIVMSTTPRNKVSQREDEAADADPFLGEDALCWLAGQLPISVDSYRRLVLLTGAVLSHPHRGTFLPRFLKENGWDILDILGWYHLSKALDGASPEDDEGLKVLLQVGQDAQIVEQINAIENHKPGPSIIYRKRYGLNFERVQGGSIINAVLLLGPNSLKTMLQAYKDAVGHSNRVYIAGMLGKWGQRATPRDAMVAVVPSIIELLKDQYSDVRSSAATALLKLAEHVEFQDAIATTIPSIMQLLKDDDWDVRSSVPFALPKLAKHVEFRDAITTAIPSVIQLLKDGEGDVLWITSTALSELAEHVEFRDAISIAIPSIIQLLKYRYALVRSSAATALSKLAEHIEFRDAISTAIPSIIQLLKDRYSSVVSTAVTSLSELVEHVEFRNAIATAIPSIVHLLKDRYSDVRSAAATAIFKLAEHVEFQDAISTAIPSIIQLLKDDDLCARSSALIALPKLAEHVKIRDAIFTATPSMIQLLKDRDSGSRESATTALSELAEYVEFQDAITTAIPSIVQLLKGGEPLVIMTATTLLSKLAEHVQFRDAISTAIPSIIQLLKENNIFVSYAAITAISKLVEHVEFQVTIANAIPSIIQLLIDGHSDARLSAAKALPNLAEHVEFRVKIASAIPSIIQLLKDDDSRVRSSAADALPKLAEHGVEIRDAIASTIPSIILLLDDTSWAAQASAANALGKLAKYAEFQDAIFAAIPSVTPPLAVEGTSWEAGQARAAIVTAFGDFSQFFSK</sequence>
<protein>
    <recommendedName>
        <fullName evidence="6">TOG domain-containing protein</fullName>
    </recommendedName>
</protein>
<evidence type="ECO:0000256" key="4">
    <source>
        <dbReference type="SAM" id="MobiDB-lite"/>
    </source>
</evidence>
<dbReference type="InterPro" id="IPR055231">
    <property type="entry name" value="2AA_helical"/>
</dbReference>
<feature type="transmembrane region" description="Helical" evidence="5">
    <location>
        <begin position="310"/>
        <end position="327"/>
    </location>
</feature>
<dbReference type="PROSITE" id="PS50077">
    <property type="entry name" value="HEAT_REPEAT"/>
    <property type="match status" value="7"/>
</dbReference>
<dbReference type="PANTHER" id="PTHR15599:SF1">
    <property type="entry name" value="RADIAL SPOKE HEAD 14 HOMOLOG"/>
    <property type="match status" value="1"/>
</dbReference>
<dbReference type="Pfam" id="PF12717">
    <property type="entry name" value="Cnd1"/>
    <property type="match status" value="1"/>
</dbReference>
<dbReference type="InterPro" id="IPR032682">
    <property type="entry name" value="Cnd1_C"/>
</dbReference>
<dbReference type="PANTHER" id="PTHR15599">
    <property type="entry name" value="RTDR1"/>
    <property type="match status" value="1"/>
</dbReference>
<dbReference type="PROSITE" id="PS50176">
    <property type="entry name" value="ARM_REPEAT"/>
    <property type="match status" value="1"/>
</dbReference>
<feature type="repeat" description="HEAT" evidence="2">
    <location>
        <begin position="712"/>
        <end position="750"/>
    </location>
</feature>
<dbReference type="SMART" id="SM01349">
    <property type="entry name" value="TOG"/>
    <property type="match status" value="2"/>
</dbReference>
<feature type="repeat" description="HEAT" evidence="2">
    <location>
        <begin position="634"/>
        <end position="672"/>
    </location>
</feature>
<evidence type="ECO:0000259" key="6">
    <source>
        <dbReference type="SMART" id="SM01349"/>
    </source>
</evidence>
<feature type="repeat" description="HEAT" evidence="2">
    <location>
        <begin position="985"/>
        <end position="1016"/>
    </location>
</feature>
<feature type="domain" description="TOG" evidence="6">
    <location>
        <begin position="620"/>
        <end position="852"/>
    </location>
</feature>
<keyword evidence="1" id="KW-0677">Repeat</keyword>
<keyword evidence="8" id="KW-1185">Reference proteome</keyword>
<reference evidence="8" key="2">
    <citation type="submission" date="2015-01" db="EMBL/GenBank/DDBJ databases">
        <title>Evolutionary Origins and Diversification of the Mycorrhizal Mutualists.</title>
        <authorList>
            <consortium name="DOE Joint Genome Institute"/>
            <consortium name="Mycorrhizal Genomics Consortium"/>
            <person name="Kohler A."/>
            <person name="Kuo A."/>
            <person name="Nagy L.G."/>
            <person name="Floudas D."/>
            <person name="Copeland A."/>
            <person name="Barry K.W."/>
            <person name="Cichocki N."/>
            <person name="Veneault-Fourrey C."/>
            <person name="LaButti K."/>
            <person name="Lindquist E.A."/>
            <person name="Lipzen A."/>
            <person name="Lundell T."/>
            <person name="Morin E."/>
            <person name="Murat C."/>
            <person name="Riley R."/>
            <person name="Ohm R."/>
            <person name="Sun H."/>
            <person name="Tunlid A."/>
            <person name="Henrissat B."/>
            <person name="Grigoriev I.V."/>
            <person name="Hibbett D.S."/>
            <person name="Martin F."/>
        </authorList>
    </citation>
    <scope>NUCLEOTIDE SEQUENCE [LARGE SCALE GENOMIC DNA]</scope>
    <source>
        <strain evidence="8">MAFF 305830</strain>
    </source>
</reference>
<dbReference type="Pfam" id="PF20153">
    <property type="entry name" value="DUF6535"/>
    <property type="match status" value="1"/>
</dbReference>
<feature type="transmembrane region" description="Helical" evidence="5">
    <location>
        <begin position="243"/>
        <end position="266"/>
    </location>
</feature>
<feature type="repeat" description="HEAT" evidence="2">
    <location>
        <begin position="790"/>
        <end position="828"/>
    </location>
</feature>
<keyword evidence="5" id="KW-1133">Transmembrane helix</keyword>
<evidence type="ECO:0000256" key="2">
    <source>
        <dbReference type="PROSITE-ProRule" id="PRU00103"/>
    </source>
</evidence>
<feature type="transmembrane region" description="Helical" evidence="5">
    <location>
        <begin position="273"/>
        <end position="298"/>
    </location>
</feature>
<evidence type="ECO:0000256" key="3">
    <source>
        <dbReference type="PROSITE-ProRule" id="PRU00259"/>
    </source>
</evidence>
<proteinExistence type="predicted"/>
<keyword evidence="5" id="KW-0472">Membrane</keyword>